<dbReference type="PRINTS" id="PR00455">
    <property type="entry name" value="HTHTETR"/>
</dbReference>
<dbReference type="OrthoDB" id="4709704at2"/>
<feature type="domain" description="HTH tetR-type" evidence="3">
    <location>
        <begin position="14"/>
        <end position="74"/>
    </location>
</feature>
<keyword evidence="1 2" id="KW-0238">DNA-binding</keyword>
<comment type="caution">
    <text evidence="4">The sequence shown here is derived from an EMBL/GenBank/DDBJ whole genome shotgun (WGS) entry which is preliminary data.</text>
</comment>
<dbReference type="PANTHER" id="PTHR30055">
    <property type="entry name" value="HTH-TYPE TRANSCRIPTIONAL REGULATOR RUTR"/>
    <property type="match status" value="1"/>
</dbReference>
<proteinExistence type="predicted"/>
<evidence type="ECO:0000256" key="2">
    <source>
        <dbReference type="PROSITE-ProRule" id="PRU00335"/>
    </source>
</evidence>
<evidence type="ECO:0000313" key="4">
    <source>
        <dbReference type="EMBL" id="KSW13137.1"/>
    </source>
</evidence>
<dbReference type="PANTHER" id="PTHR30055:SF223">
    <property type="entry name" value="HTH-TYPE TRANSCRIPTIONAL REGULATOR UIDR"/>
    <property type="match status" value="1"/>
</dbReference>
<protein>
    <submittedName>
        <fullName evidence="4">TetR family transcriptional regulator</fullName>
    </submittedName>
</protein>
<dbReference type="EMBL" id="LLVT01000001">
    <property type="protein sequence ID" value="KSW13137.1"/>
    <property type="molecule type" value="Genomic_DNA"/>
</dbReference>
<evidence type="ECO:0000256" key="1">
    <source>
        <dbReference type="ARBA" id="ARBA00023125"/>
    </source>
</evidence>
<dbReference type="InterPro" id="IPR036271">
    <property type="entry name" value="Tet_transcr_reg_TetR-rel_C_sf"/>
</dbReference>
<accession>A0A0V8RYM3</accession>
<dbReference type="Gene3D" id="1.10.357.10">
    <property type="entry name" value="Tetracycline Repressor, domain 2"/>
    <property type="match status" value="1"/>
</dbReference>
<sequence>MPKIIGESLASHRELTRTRLFEALGSLMGEQSFESITMSQIAERAGVGRTAVYNHFADKEVLLLAYMREVTSEFARVLTQRLEAEPDPLMRLRVYIRSHLQMIGRYHVKAGMGLRRQMSGQGASHLHDHAGLVGEVLIGILDEAMERGLIVEQNTLGAVHLIHATLQGQRLPKDPEHRESALALVEAFILRGLGASEENVRHVTASSLASGE</sequence>
<dbReference type="SUPFAM" id="SSF48498">
    <property type="entry name" value="Tetracyclin repressor-like, C-terminal domain"/>
    <property type="match status" value="1"/>
</dbReference>
<dbReference type="InterPro" id="IPR023772">
    <property type="entry name" value="DNA-bd_HTH_TetR-type_CS"/>
</dbReference>
<organism evidence="4 5">
    <name type="scientific">Schaalia odontolytica</name>
    <dbReference type="NCBI Taxonomy" id="1660"/>
    <lineage>
        <taxon>Bacteria</taxon>
        <taxon>Bacillati</taxon>
        <taxon>Actinomycetota</taxon>
        <taxon>Actinomycetes</taxon>
        <taxon>Actinomycetales</taxon>
        <taxon>Actinomycetaceae</taxon>
        <taxon>Schaalia</taxon>
    </lineage>
</organism>
<evidence type="ECO:0000313" key="5">
    <source>
        <dbReference type="Proteomes" id="UP000054686"/>
    </source>
</evidence>
<name>A0A0V8RYM3_9ACTO</name>
<dbReference type="GO" id="GO:0000976">
    <property type="term" value="F:transcription cis-regulatory region binding"/>
    <property type="evidence" value="ECO:0007669"/>
    <property type="project" value="TreeGrafter"/>
</dbReference>
<reference evidence="4 5" key="1">
    <citation type="submission" date="2015-10" db="EMBL/GenBank/DDBJ databases">
        <title>Draft Genome of Actinomyces odontolyticus subsp. actinosynbacter strain XH001.</title>
        <authorList>
            <person name="Mclean J.S."/>
            <person name="He X."/>
        </authorList>
    </citation>
    <scope>NUCLEOTIDE SEQUENCE [LARGE SCALE GENOMIC DNA]</scope>
    <source>
        <strain evidence="4 5">XH001</strain>
    </source>
</reference>
<dbReference type="AlphaFoldDB" id="A0A0V8RYM3"/>
<dbReference type="SUPFAM" id="SSF46689">
    <property type="entry name" value="Homeodomain-like"/>
    <property type="match status" value="1"/>
</dbReference>
<dbReference type="Proteomes" id="UP000054686">
    <property type="component" value="Unassembled WGS sequence"/>
</dbReference>
<gene>
    <name evidence="4" type="ORF">APY09_01890</name>
</gene>
<dbReference type="InterPro" id="IPR050109">
    <property type="entry name" value="HTH-type_TetR-like_transc_reg"/>
</dbReference>
<dbReference type="GO" id="GO:0003700">
    <property type="term" value="F:DNA-binding transcription factor activity"/>
    <property type="evidence" value="ECO:0007669"/>
    <property type="project" value="TreeGrafter"/>
</dbReference>
<feature type="DNA-binding region" description="H-T-H motif" evidence="2">
    <location>
        <begin position="37"/>
        <end position="56"/>
    </location>
</feature>
<dbReference type="InterPro" id="IPR001647">
    <property type="entry name" value="HTH_TetR"/>
</dbReference>
<evidence type="ECO:0000259" key="3">
    <source>
        <dbReference type="PROSITE" id="PS50977"/>
    </source>
</evidence>
<dbReference type="PROSITE" id="PS01081">
    <property type="entry name" value="HTH_TETR_1"/>
    <property type="match status" value="1"/>
</dbReference>
<dbReference type="InterPro" id="IPR009057">
    <property type="entry name" value="Homeodomain-like_sf"/>
</dbReference>
<dbReference type="PROSITE" id="PS50977">
    <property type="entry name" value="HTH_TETR_2"/>
    <property type="match status" value="1"/>
</dbReference>
<dbReference type="RefSeq" id="WP_060565912.1">
    <property type="nucleotide sequence ID" value="NZ_CP040006.1"/>
</dbReference>
<dbReference type="Pfam" id="PF00440">
    <property type="entry name" value="TetR_N"/>
    <property type="match status" value="1"/>
</dbReference>